<comment type="caution">
    <text evidence="2">The sequence shown here is derived from an EMBL/GenBank/DDBJ whole genome shotgun (WGS) entry which is preliminary data.</text>
</comment>
<evidence type="ECO:0000256" key="1">
    <source>
        <dbReference type="SAM" id="MobiDB-lite"/>
    </source>
</evidence>
<gene>
    <name evidence="2" type="ORF">M9Y10_009772</name>
</gene>
<proteinExistence type="predicted"/>
<feature type="region of interest" description="Disordered" evidence="1">
    <location>
        <begin position="59"/>
        <end position="146"/>
    </location>
</feature>
<dbReference type="Proteomes" id="UP001470230">
    <property type="component" value="Unassembled WGS sequence"/>
</dbReference>
<sequence length="146" mass="16543">MLSLIGIICYKCRIRQAMSGMYGDDEDAYAINDNGQDSNNFGDLSNQIQNEIFRIKNLPNKDQDPNISNCNQSFNIIGSSENEDDDYKLNNVNHNSDVNENKSEGSVDHGDENQNKGRNWKPTDILPSIPQIRKVSNKIYSKDPDE</sequence>
<accession>A0ABR2IPA8</accession>
<dbReference type="EMBL" id="JAPFFF010000015">
    <property type="protein sequence ID" value="KAK8866804.1"/>
    <property type="molecule type" value="Genomic_DNA"/>
</dbReference>
<evidence type="ECO:0000313" key="3">
    <source>
        <dbReference type="Proteomes" id="UP001470230"/>
    </source>
</evidence>
<feature type="compositionally biased region" description="Basic and acidic residues" evidence="1">
    <location>
        <begin position="97"/>
        <end position="115"/>
    </location>
</feature>
<protein>
    <submittedName>
        <fullName evidence="2">Uncharacterized protein</fullName>
    </submittedName>
</protein>
<organism evidence="2 3">
    <name type="scientific">Tritrichomonas musculus</name>
    <dbReference type="NCBI Taxonomy" id="1915356"/>
    <lineage>
        <taxon>Eukaryota</taxon>
        <taxon>Metamonada</taxon>
        <taxon>Parabasalia</taxon>
        <taxon>Tritrichomonadida</taxon>
        <taxon>Tritrichomonadidae</taxon>
        <taxon>Tritrichomonas</taxon>
    </lineage>
</organism>
<feature type="compositionally biased region" description="Polar residues" evidence="1">
    <location>
        <begin position="65"/>
        <end position="80"/>
    </location>
</feature>
<name>A0ABR2IPA8_9EUKA</name>
<evidence type="ECO:0000313" key="2">
    <source>
        <dbReference type="EMBL" id="KAK8866804.1"/>
    </source>
</evidence>
<keyword evidence="3" id="KW-1185">Reference proteome</keyword>
<reference evidence="2 3" key="1">
    <citation type="submission" date="2024-04" db="EMBL/GenBank/DDBJ databases">
        <title>Tritrichomonas musculus Genome.</title>
        <authorList>
            <person name="Alves-Ferreira E."/>
            <person name="Grigg M."/>
            <person name="Lorenzi H."/>
            <person name="Galac M."/>
        </authorList>
    </citation>
    <scope>NUCLEOTIDE SEQUENCE [LARGE SCALE GENOMIC DNA]</scope>
    <source>
        <strain evidence="2 3">EAF2021</strain>
    </source>
</reference>